<name>A0A4V1M3D3_TREME</name>
<dbReference type="EMBL" id="SDIL01000096">
    <property type="protein sequence ID" value="RXK36470.1"/>
    <property type="molecule type" value="Genomic_DNA"/>
</dbReference>
<keyword evidence="2" id="KW-1185">Reference proteome</keyword>
<evidence type="ECO:0000313" key="2">
    <source>
        <dbReference type="Proteomes" id="UP000289152"/>
    </source>
</evidence>
<protein>
    <submittedName>
        <fullName evidence="1">Uncharacterized protein</fullName>
    </submittedName>
</protein>
<reference evidence="1 2" key="1">
    <citation type="submission" date="2016-06" db="EMBL/GenBank/DDBJ databases">
        <title>Evolution of pathogenesis and genome organization in the Tremellales.</title>
        <authorList>
            <person name="Cuomo C."/>
            <person name="Litvintseva A."/>
            <person name="Heitman J."/>
            <person name="Chen Y."/>
            <person name="Sun S."/>
            <person name="Springer D."/>
            <person name="Dromer F."/>
            <person name="Young S."/>
            <person name="Zeng Q."/>
            <person name="Chapman S."/>
            <person name="Gujja S."/>
            <person name="Saif S."/>
            <person name="Birren B."/>
        </authorList>
    </citation>
    <scope>NUCLEOTIDE SEQUENCE [LARGE SCALE GENOMIC DNA]</scope>
    <source>
        <strain evidence="1 2">ATCC 28783</strain>
    </source>
</reference>
<dbReference type="VEuPathDB" id="FungiDB:TREMEDRAFT_62088"/>
<dbReference type="InParanoid" id="A0A4V1M3D3"/>
<comment type="caution">
    <text evidence="1">The sequence shown here is derived from an EMBL/GenBank/DDBJ whole genome shotgun (WGS) entry which is preliminary data.</text>
</comment>
<evidence type="ECO:0000313" key="1">
    <source>
        <dbReference type="EMBL" id="RXK36470.1"/>
    </source>
</evidence>
<accession>A0A4V1M3D3</accession>
<proteinExistence type="predicted"/>
<dbReference type="AlphaFoldDB" id="A0A4V1M3D3"/>
<organism evidence="1 2">
    <name type="scientific">Tremella mesenterica</name>
    <name type="common">Jelly fungus</name>
    <dbReference type="NCBI Taxonomy" id="5217"/>
    <lineage>
        <taxon>Eukaryota</taxon>
        <taxon>Fungi</taxon>
        <taxon>Dikarya</taxon>
        <taxon>Basidiomycota</taxon>
        <taxon>Agaricomycotina</taxon>
        <taxon>Tremellomycetes</taxon>
        <taxon>Tremellales</taxon>
        <taxon>Tremellaceae</taxon>
        <taxon>Tremella</taxon>
    </lineage>
</organism>
<dbReference type="Proteomes" id="UP000289152">
    <property type="component" value="Unassembled WGS sequence"/>
</dbReference>
<sequence>MPAYYQVNTPLRADVNGNYITSMEVGWATFHEHLLSTSDLPYLNDFQVSFCLSMLQGSIEPTIAGCWSHVSLPGSPNVSLHAHVNLLLLRLEIIGVFWEWCDFRGVNHSLNVIDPGQLQFYLWRLMESRGLEAVSQFFMALYQHVPDGHASRLCYYVLRLMGTEL</sequence>
<gene>
    <name evidence="1" type="ORF">M231_06254</name>
</gene>